<keyword evidence="9" id="KW-1185">Reference proteome</keyword>
<reference evidence="8" key="1">
    <citation type="submission" date="2016-11" db="EMBL/GenBank/DDBJ databases">
        <authorList>
            <person name="Jaros S."/>
            <person name="Januszkiewicz K."/>
            <person name="Wedrychowicz H."/>
        </authorList>
    </citation>
    <scope>NUCLEOTIDE SEQUENCE [LARGE SCALE GENOMIC DNA]</scope>
    <source>
        <strain evidence="8">DSM 17477</strain>
    </source>
</reference>
<evidence type="ECO:0000313" key="8">
    <source>
        <dbReference type="EMBL" id="SHJ47125.1"/>
    </source>
</evidence>
<dbReference type="Gene3D" id="1.10.10.1590">
    <property type="entry name" value="NADH-quinone oxidoreductase subunit E"/>
    <property type="match status" value="1"/>
</dbReference>
<evidence type="ECO:0000256" key="7">
    <source>
        <dbReference type="PIRSR" id="PIRSR000216-1"/>
    </source>
</evidence>
<dbReference type="PIRSF" id="PIRSF000216">
    <property type="entry name" value="NADH_DH_24kDa"/>
    <property type="match status" value="1"/>
</dbReference>
<feature type="binding site" evidence="7">
    <location>
        <position position="99"/>
    </location>
    <ligand>
        <name>[2Fe-2S] cluster</name>
        <dbReference type="ChEBI" id="CHEBI:190135"/>
    </ligand>
</feature>
<keyword evidence="2 7" id="KW-0001">2Fe-2S</keyword>
<evidence type="ECO:0000256" key="3">
    <source>
        <dbReference type="ARBA" id="ARBA00022723"/>
    </source>
</evidence>
<dbReference type="SUPFAM" id="SSF52833">
    <property type="entry name" value="Thioredoxin-like"/>
    <property type="match status" value="1"/>
</dbReference>
<sequence>MCENCNVAEMEKKFKDENVDLNLIAPVVEKYGKKKGSLINILQEIQEVYGYLPLSAMKYVADKTDNKKATIYGVATFYTQFRLNPIGKYLILQCQGTACHVNGSKEISKVLCEELKIKPGETTEDGMFTIEDVACLGCCSLAPVIMINGEAYGNLTPASAVKVIKDIRAKEEGAA</sequence>
<evidence type="ECO:0000256" key="5">
    <source>
        <dbReference type="ARBA" id="ARBA00023014"/>
    </source>
</evidence>
<dbReference type="Gene3D" id="3.40.30.10">
    <property type="entry name" value="Glutaredoxin"/>
    <property type="match status" value="1"/>
</dbReference>
<dbReference type="Pfam" id="PF01257">
    <property type="entry name" value="2Fe-2S_thioredx"/>
    <property type="match status" value="1"/>
</dbReference>
<comment type="cofactor">
    <cofactor evidence="6">
        <name>[2Fe-2S] cluster</name>
        <dbReference type="ChEBI" id="CHEBI:190135"/>
    </cofactor>
</comment>
<name>A0A1M6JKF5_9FIRM</name>
<comment type="similarity">
    <text evidence="1">Belongs to the complex I 24 kDa subunit family.</text>
</comment>
<dbReference type="AlphaFoldDB" id="A0A1M6JKF5"/>
<comment type="cofactor">
    <cofactor evidence="7">
        <name>[2Fe-2S] cluster</name>
        <dbReference type="ChEBI" id="CHEBI:190135"/>
    </cofactor>
    <text evidence="7">Binds 1 [2Fe-2S] cluster.</text>
</comment>
<accession>A0A1M6JKF5</accession>
<proteinExistence type="inferred from homology"/>
<gene>
    <name evidence="8" type="ORF">SAMN02745751_02636</name>
</gene>
<dbReference type="InterPro" id="IPR041921">
    <property type="entry name" value="NuoE_N"/>
</dbReference>
<protein>
    <submittedName>
        <fullName evidence="8">NADH-quinone oxidoreductase subunit E</fullName>
    </submittedName>
</protein>
<dbReference type="EMBL" id="FQZL01000022">
    <property type="protein sequence ID" value="SHJ47125.1"/>
    <property type="molecule type" value="Genomic_DNA"/>
</dbReference>
<dbReference type="NCBIfam" id="NF005722">
    <property type="entry name" value="PRK07539.1-2"/>
    <property type="match status" value="1"/>
</dbReference>
<feature type="binding site" evidence="7">
    <location>
        <position position="135"/>
    </location>
    <ligand>
        <name>[2Fe-2S] cluster</name>
        <dbReference type="ChEBI" id="CHEBI:190135"/>
    </ligand>
</feature>
<dbReference type="InterPro" id="IPR002023">
    <property type="entry name" value="NuoE-like"/>
</dbReference>
<keyword evidence="3 7" id="KW-0479">Metal-binding</keyword>
<dbReference type="PANTHER" id="PTHR43342">
    <property type="entry name" value="NADH-QUINONE OXIDOREDUCTASE, E SUBUNIT"/>
    <property type="match status" value="1"/>
</dbReference>
<dbReference type="GO" id="GO:0051537">
    <property type="term" value="F:2 iron, 2 sulfur cluster binding"/>
    <property type="evidence" value="ECO:0007669"/>
    <property type="project" value="UniProtKB-KW"/>
</dbReference>
<dbReference type="InterPro" id="IPR042128">
    <property type="entry name" value="NuoE_dom"/>
</dbReference>
<evidence type="ECO:0000256" key="1">
    <source>
        <dbReference type="ARBA" id="ARBA00010643"/>
    </source>
</evidence>
<dbReference type="PROSITE" id="PS01099">
    <property type="entry name" value="COMPLEX1_24K"/>
    <property type="match status" value="1"/>
</dbReference>
<dbReference type="PANTHER" id="PTHR43342:SF1">
    <property type="entry name" value="BIFURCATING [FEFE] HYDROGENASE GAMMA SUBUNIT"/>
    <property type="match status" value="1"/>
</dbReference>
<evidence type="ECO:0000256" key="6">
    <source>
        <dbReference type="ARBA" id="ARBA00034078"/>
    </source>
</evidence>
<dbReference type="OrthoDB" id="9807941at2"/>
<dbReference type="CDD" id="cd03064">
    <property type="entry name" value="TRX_Fd_NuoE"/>
    <property type="match status" value="1"/>
</dbReference>
<dbReference type="STRING" id="1121476.SAMN02745751_02636"/>
<evidence type="ECO:0000313" key="9">
    <source>
        <dbReference type="Proteomes" id="UP000184052"/>
    </source>
</evidence>
<keyword evidence="4 7" id="KW-0408">Iron</keyword>
<evidence type="ECO:0000256" key="4">
    <source>
        <dbReference type="ARBA" id="ARBA00023004"/>
    </source>
</evidence>
<dbReference type="InterPro" id="IPR036249">
    <property type="entry name" value="Thioredoxin-like_sf"/>
</dbReference>
<organism evidence="8 9">
    <name type="scientific">Dethiosulfatibacter aminovorans DSM 17477</name>
    <dbReference type="NCBI Taxonomy" id="1121476"/>
    <lineage>
        <taxon>Bacteria</taxon>
        <taxon>Bacillati</taxon>
        <taxon>Bacillota</taxon>
        <taxon>Tissierellia</taxon>
        <taxon>Dethiosulfatibacter</taxon>
    </lineage>
</organism>
<feature type="binding site" evidence="7">
    <location>
        <position position="139"/>
    </location>
    <ligand>
        <name>[2Fe-2S] cluster</name>
        <dbReference type="ChEBI" id="CHEBI:190135"/>
    </ligand>
</feature>
<dbReference type="GO" id="GO:0016491">
    <property type="term" value="F:oxidoreductase activity"/>
    <property type="evidence" value="ECO:0007669"/>
    <property type="project" value="InterPro"/>
</dbReference>
<dbReference type="RefSeq" id="WP_094762927.1">
    <property type="nucleotide sequence ID" value="NZ_FQZL01000022.1"/>
</dbReference>
<dbReference type="Proteomes" id="UP000184052">
    <property type="component" value="Unassembled WGS sequence"/>
</dbReference>
<evidence type="ECO:0000256" key="2">
    <source>
        <dbReference type="ARBA" id="ARBA00022714"/>
    </source>
</evidence>
<keyword evidence="5 7" id="KW-0411">Iron-sulfur</keyword>
<dbReference type="GO" id="GO:0046872">
    <property type="term" value="F:metal ion binding"/>
    <property type="evidence" value="ECO:0007669"/>
    <property type="project" value="UniProtKB-KW"/>
</dbReference>
<feature type="binding site" evidence="7">
    <location>
        <position position="94"/>
    </location>
    <ligand>
        <name>[2Fe-2S] cluster</name>
        <dbReference type="ChEBI" id="CHEBI:190135"/>
    </ligand>
</feature>
<dbReference type="InterPro" id="IPR028431">
    <property type="entry name" value="NADP_DH_HndA-like"/>
</dbReference>